<dbReference type="Pfam" id="PF02518">
    <property type="entry name" value="HATPase_c"/>
    <property type="match status" value="1"/>
</dbReference>
<proteinExistence type="predicted"/>
<evidence type="ECO:0000256" key="1">
    <source>
        <dbReference type="ARBA" id="ARBA00022553"/>
    </source>
</evidence>
<dbReference type="Gene3D" id="3.40.50.2300">
    <property type="match status" value="1"/>
</dbReference>
<dbReference type="SUPFAM" id="SSF55874">
    <property type="entry name" value="ATPase domain of HSP90 chaperone/DNA topoisomerase II/histidine kinase"/>
    <property type="match status" value="1"/>
</dbReference>
<dbReference type="Pfam" id="PF00072">
    <property type="entry name" value="Response_reg"/>
    <property type="match status" value="1"/>
</dbReference>
<name>A0A3B0VR72_9ZZZZ</name>
<keyword evidence="1" id="KW-0597">Phosphoprotein</keyword>
<dbReference type="CDD" id="cd16922">
    <property type="entry name" value="HATPase_EvgS-ArcB-TorS-like"/>
    <property type="match status" value="1"/>
</dbReference>
<dbReference type="InterPro" id="IPR003594">
    <property type="entry name" value="HATPase_dom"/>
</dbReference>
<evidence type="ECO:0000313" key="4">
    <source>
        <dbReference type="EMBL" id="VAW40947.1"/>
    </source>
</evidence>
<dbReference type="AlphaFoldDB" id="A0A3B0VR72"/>
<sequence>MADLSGKILIVDDDRDHLALVGRYAASAGHNFQLAASGTEAINHINSFTFTVVITDMIMAGTDGMQLIRHIREHSPSTSVIAMTGYSNNYSYTDVIKAGASDFIVKPFPKDELIAKLRRIFREQSLLNNLRRELQYHKDVSAELLAAKNTVQQANEVKNGFINTISHEFLTPMNGILGFLELLTETTLSRKQQDFLHLIQLSANRLMGLINQLLDFSHSEDRRQRQDISFQPHAILEQTVRAITPKAKEKGLKLSFHVEHDVPTALQGDPNIIQQILNSLLENAVKFTERGEISIRAAVEQEKPPDGIILRFSIRDSGCGIPATKQEEIFAPFSQADEYLTRRHEGAGLGLAICTRLVPMINGRIWVKSKINQGSTFYFTARLRTLSPSSPPQNQLRA</sequence>
<evidence type="ECO:0000259" key="3">
    <source>
        <dbReference type="PROSITE" id="PS50110"/>
    </source>
</evidence>
<organism evidence="4">
    <name type="scientific">hydrothermal vent metagenome</name>
    <dbReference type="NCBI Taxonomy" id="652676"/>
    <lineage>
        <taxon>unclassified sequences</taxon>
        <taxon>metagenomes</taxon>
        <taxon>ecological metagenomes</taxon>
    </lineage>
</organism>
<dbReference type="SMART" id="SM00448">
    <property type="entry name" value="REC"/>
    <property type="match status" value="1"/>
</dbReference>
<evidence type="ECO:0000259" key="2">
    <source>
        <dbReference type="PROSITE" id="PS50109"/>
    </source>
</evidence>
<dbReference type="SMART" id="SM00388">
    <property type="entry name" value="HisKA"/>
    <property type="match status" value="1"/>
</dbReference>
<dbReference type="InterPro" id="IPR036097">
    <property type="entry name" value="HisK_dim/P_sf"/>
</dbReference>
<dbReference type="InterPro" id="IPR011006">
    <property type="entry name" value="CheY-like_superfamily"/>
</dbReference>
<feature type="domain" description="Response regulatory" evidence="3">
    <location>
        <begin position="7"/>
        <end position="121"/>
    </location>
</feature>
<dbReference type="PANTHER" id="PTHR45339">
    <property type="entry name" value="HYBRID SIGNAL TRANSDUCTION HISTIDINE KINASE J"/>
    <property type="match status" value="1"/>
</dbReference>
<reference evidence="4" key="1">
    <citation type="submission" date="2018-06" db="EMBL/GenBank/DDBJ databases">
        <authorList>
            <person name="Zhirakovskaya E."/>
        </authorList>
    </citation>
    <scope>NUCLEOTIDE SEQUENCE</scope>
</reference>
<dbReference type="Gene3D" id="3.30.565.10">
    <property type="entry name" value="Histidine kinase-like ATPase, C-terminal domain"/>
    <property type="match status" value="1"/>
</dbReference>
<gene>
    <name evidence="4" type="ORF">MNBD_DELTA03-234</name>
</gene>
<dbReference type="FunFam" id="3.30.565.10:FF:000010">
    <property type="entry name" value="Sensor histidine kinase RcsC"/>
    <property type="match status" value="1"/>
</dbReference>
<dbReference type="PROSITE" id="PS50109">
    <property type="entry name" value="HIS_KIN"/>
    <property type="match status" value="1"/>
</dbReference>
<dbReference type="SUPFAM" id="SSF52172">
    <property type="entry name" value="CheY-like"/>
    <property type="match status" value="1"/>
</dbReference>
<dbReference type="SMART" id="SM00387">
    <property type="entry name" value="HATPase_c"/>
    <property type="match status" value="1"/>
</dbReference>
<dbReference type="InterPro" id="IPR003661">
    <property type="entry name" value="HisK_dim/P_dom"/>
</dbReference>
<accession>A0A3B0VR72</accession>
<dbReference type="InterPro" id="IPR005467">
    <property type="entry name" value="His_kinase_dom"/>
</dbReference>
<protein>
    <recommendedName>
        <fullName evidence="5">Histidine kinase</fullName>
    </recommendedName>
</protein>
<dbReference type="PRINTS" id="PR00344">
    <property type="entry name" value="BCTRLSENSOR"/>
</dbReference>
<dbReference type="GO" id="GO:0000155">
    <property type="term" value="F:phosphorelay sensor kinase activity"/>
    <property type="evidence" value="ECO:0007669"/>
    <property type="project" value="InterPro"/>
</dbReference>
<dbReference type="Gene3D" id="1.10.287.130">
    <property type="match status" value="1"/>
</dbReference>
<dbReference type="EMBL" id="UOEX01000360">
    <property type="protein sequence ID" value="VAW40947.1"/>
    <property type="molecule type" value="Genomic_DNA"/>
</dbReference>
<dbReference type="Pfam" id="PF00512">
    <property type="entry name" value="HisKA"/>
    <property type="match status" value="1"/>
</dbReference>
<dbReference type="PROSITE" id="PS50110">
    <property type="entry name" value="RESPONSE_REGULATORY"/>
    <property type="match status" value="1"/>
</dbReference>
<dbReference type="PANTHER" id="PTHR45339:SF5">
    <property type="entry name" value="HISTIDINE KINASE"/>
    <property type="match status" value="1"/>
</dbReference>
<feature type="domain" description="Histidine kinase" evidence="2">
    <location>
        <begin position="164"/>
        <end position="385"/>
    </location>
</feature>
<dbReference type="SUPFAM" id="SSF47384">
    <property type="entry name" value="Homodimeric domain of signal transducing histidine kinase"/>
    <property type="match status" value="1"/>
</dbReference>
<dbReference type="InterPro" id="IPR001789">
    <property type="entry name" value="Sig_transdc_resp-reg_receiver"/>
</dbReference>
<dbReference type="InterPro" id="IPR004358">
    <property type="entry name" value="Sig_transdc_His_kin-like_C"/>
</dbReference>
<dbReference type="CDD" id="cd00082">
    <property type="entry name" value="HisKA"/>
    <property type="match status" value="1"/>
</dbReference>
<evidence type="ECO:0008006" key="5">
    <source>
        <dbReference type="Google" id="ProtNLM"/>
    </source>
</evidence>
<dbReference type="CDD" id="cd00156">
    <property type="entry name" value="REC"/>
    <property type="match status" value="1"/>
</dbReference>
<dbReference type="InterPro" id="IPR036890">
    <property type="entry name" value="HATPase_C_sf"/>
</dbReference>